<dbReference type="InterPro" id="IPR001995">
    <property type="entry name" value="Peptidase_A2_cat"/>
</dbReference>
<feature type="region of interest" description="Disordered" evidence="4">
    <location>
        <begin position="284"/>
        <end position="336"/>
    </location>
</feature>
<evidence type="ECO:0000256" key="2">
    <source>
        <dbReference type="ARBA" id="ARBA00023043"/>
    </source>
</evidence>
<organism evidence="7 8">
    <name type="scientific">Symbiodinium microadriaticum</name>
    <name type="common">Dinoflagellate</name>
    <name type="synonym">Zooxanthella microadriatica</name>
    <dbReference type="NCBI Taxonomy" id="2951"/>
    <lineage>
        <taxon>Eukaryota</taxon>
        <taxon>Sar</taxon>
        <taxon>Alveolata</taxon>
        <taxon>Dinophyceae</taxon>
        <taxon>Suessiales</taxon>
        <taxon>Symbiodiniaceae</taxon>
        <taxon>Symbiodinium</taxon>
    </lineage>
</organism>
<keyword evidence="8" id="KW-1185">Reference proteome</keyword>
<feature type="repeat" description="ANK" evidence="3">
    <location>
        <begin position="1064"/>
        <end position="1096"/>
    </location>
</feature>
<dbReference type="GO" id="GO:0006508">
    <property type="term" value="P:proteolysis"/>
    <property type="evidence" value="ECO:0007669"/>
    <property type="project" value="InterPro"/>
</dbReference>
<keyword evidence="2 3" id="KW-0040">ANK repeat</keyword>
<feature type="signal peptide" evidence="5">
    <location>
        <begin position="1"/>
        <end position="19"/>
    </location>
</feature>
<dbReference type="Proteomes" id="UP000186817">
    <property type="component" value="Unassembled WGS sequence"/>
</dbReference>
<keyword evidence="7" id="KW-0418">Kinase</keyword>
<feature type="chain" id="PRO_5013294188" evidence="5">
    <location>
        <begin position="20"/>
        <end position="1195"/>
    </location>
</feature>
<dbReference type="EMBL" id="LSRX01000910">
    <property type="protein sequence ID" value="OLP86562.1"/>
    <property type="molecule type" value="Genomic_DNA"/>
</dbReference>
<gene>
    <name evidence="7" type="primary">Ankk1</name>
    <name evidence="7" type="ORF">AK812_SmicGene32307</name>
</gene>
<keyword evidence="1" id="KW-0677">Repeat</keyword>
<dbReference type="SUPFAM" id="SSF48403">
    <property type="entry name" value="Ankyrin repeat"/>
    <property type="match status" value="1"/>
</dbReference>
<dbReference type="OrthoDB" id="413038at2759"/>
<dbReference type="InterPro" id="IPR036770">
    <property type="entry name" value="Ankyrin_rpt-contain_sf"/>
</dbReference>
<feature type="repeat" description="ANK" evidence="3">
    <location>
        <begin position="1132"/>
        <end position="1164"/>
    </location>
</feature>
<dbReference type="PANTHER" id="PTHR24198:SF165">
    <property type="entry name" value="ANKYRIN REPEAT-CONTAINING PROTEIN-RELATED"/>
    <property type="match status" value="1"/>
</dbReference>
<name>A0A1Q9CUF1_SYMMI</name>
<evidence type="ECO:0000256" key="5">
    <source>
        <dbReference type="SAM" id="SignalP"/>
    </source>
</evidence>
<feature type="domain" description="Peptidase A2" evidence="6">
    <location>
        <begin position="1149"/>
        <end position="1166"/>
    </location>
</feature>
<keyword evidence="7" id="KW-0808">Transferase</keyword>
<dbReference type="PROSITE" id="PS50175">
    <property type="entry name" value="ASP_PROT_RETROV"/>
    <property type="match status" value="1"/>
</dbReference>
<dbReference type="SMART" id="SM00248">
    <property type="entry name" value="ANK"/>
    <property type="match status" value="3"/>
</dbReference>
<feature type="compositionally biased region" description="Polar residues" evidence="4">
    <location>
        <begin position="323"/>
        <end position="335"/>
    </location>
</feature>
<evidence type="ECO:0000259" key="6">
    <source>
        <dbReference type="PROSITE" id="PS50175"/>
    </source>
</evidence>
<dbReference type="AlphaFoldDB" id="A0A1Q9CUF1"/>
<dbReference type="Gene3D" id="1.25.40.20">
    <property type="entry name" value="Ankyrin repeat-containing domain"/>
    <property type="match status" value="1"/>
</dbReference>
<feature type="compositionally biased region" description="Basic and acidic residues" evidence="4">
    <location>
        <begin position="306"/>
        <end position="322"/>
    </location>
</feature>
<keyword evidence="5" id="KW-0732">Signal</keyword>
<sequence>MLASCLAVVCRSFWAGALASLLTDPAMDLQAVADAAGAGSDVRRYLRMRGVTSAGTLAMLAPDESTYRDVVIAPLWAGFGVGADRIELQEADRPIAAAVLLFMRKLAVDSHAVQIHGRSRVFPQQKLLGAESSLAKLWHQLKVTRDFAPLPLGEIMSRRSFDATGAVNALSKRKLSKELVVDVDRDRLVAEEAEDSWEPRSMLAVIDALDALRWAYILLEYGHDFDVGALFDDFIHKARQRSQQLDAFRSYYESASWKLCRELRAGRTFAESVAAVREDLQEVMSRPVPAPGKASGAEGEGKKRKQTEESPRKVDDNRKRQAWESNQQAWSSSKQQVEHGGPVFIGAGLIIGFKAAIAVARRSSRKTTKTQRGSLLDDSPAAAARAVEQIPGGAADLLVITAAAPCPDFNRIRSDSGPGRHGPSGNLFVGPYAPDASDVSGVRDLESAQQLAGRHPLSMQRKAETSVHIDMQPAVDMWDHWHLSAEAVHPLHQRPTLEPAIELTLQRLLKFKPERLAEFRRQVLCDIKRRKQEMTNHTQEWFASLEPHVQQAYTLPDGGIVQIPLFLELLRGCAYPDVDALAEALSRGCPVLGRLEPSPGWRPRLDDRYDHPITQSAFDSLNKQHVIEKLRKGRVDAEWEEDAKVAAAFSVVQQGSDGSRKGVSLAPATDRIQKLLQVIQQALQDDCLEPVVAQRLTGKLNFISTTLFGQAAAAAMKPLYSRAHDCNSQTASQLNQPLRCALRSLQTLLRSPSPRWVPFEPATQSSAVLYADAFFELGDKAFGLSDEPPANWYSTSFRRYRNGWGFVVRCHSVIRFAHASVPNDVLALFTSRCAYIYCLEIFGQILAALTCRDILPKVWVGFCDNMAGRSVLVRGYGHDATINNLLACFWAVARLLEWQPHFEWVASDLNIADPFSRGDCSIGRSRHWHELAFPMDALLPIFKRVATDLEYALEVAPKALLQLEWRFLPGGGFASTLDGQGAETRGEEKIALILPRFILDRVYICMDPKQQPDGSFSMTPSTRELLAQLDAEKCIGCCMQRSRILHEALTYCRIPGYVQPCAKDGWSPLLIATQRRNYNAVQTLLAHGAEVDCKEPQSGWTPLMFAASLGDCDIVKILLDKNASINEFASPHDWNPLCCALQANNKDVVRILLDAGADVSLIKRRHPALAELYECELEDVCGTPVSGRYRLVKEQ</sequence>
<reference evidence="7 8" key="1">
    <citation type="submission" date="2016-02" db="EMBL/GenBank/DDBJ databases">
        <title>Genome analysis of coral dinoflagellate symbionts highlights evolutionary adaptations to a symbiotic lifestyle.</title>
        <authorList>
            <person name="Aranda M."/>
            <person name="Li Y."/>
            <person name="Liew Y.J."/>
            <person name="Baumgarten S."/>
            <person name="Simakov O."/>
            <person name="Wilson M."/>
            <person name="Piel J."/>
            <person name="Ashoor H."/>
            <person name="Bougouffa S."/>
            <person name="Bajic V.B."/>
            <person name="Ryu T."/>
            <person name="Ravasi T."/>
            <person name="Bayer T."/>
            <person name="Micklem G."/>
            <person name="Kim H."/>
            <person name="Bhak J."/>
            <person name="Lajeunesse T.C."/>
            <person name="Voolstra C.R."/>
        </authorList>
    </citation>
    <scope>NUCLEOTIDE SEQUENCE [LARGE SCALE GENOMIC DNA]</scope>
    <source>
        <strain evidence="7 8">CCMP2467</strain>
    </source>
</reference>
<accession>A0A1Q9CUF1</accession>
<dbReference type="PANTHER" id="PTHR24198">
    <property type="entry name" value="ANKYRIN REPEAT AND PROTEIN KINASE DOMAIN-CONTAINING PROTEIN"/>
    <property type="match status" value="1"/>
</dbReference>
<dbReference type="GO" id="GO:0004190">
    <property type="term" value="F:aspartic-type endopeptidase activity"/>
    <property type="evidence" value="ECO:0007669"/>
    <property type="project" value="InterPro"/>
</dbReference>
<feature type="repeat" description="ANK" evidence="3">
    <location>
        <begin position="1098"/>
        <end position="1130"/>
    </location>
</feature>
<evidence type="ECO:0000256" key="3">
    <source>
        <dbReference type="PROSITE-ProRule" id="PRU00023"/>
    </source>
</evidence>
<protein>
    <submittedName>
        <fullName evidence="7">Ankyrin repeat and protein kinase domain-containing protein 1</fullName>
    </submittedName>
</protein>
<evidence type="ECO:0000313" key="7">
    <source>
        <dbReference type="EMBL" id="OLP86562.1"/>
    </source>
</evidence>
<evidence type="ECO:0000256" key="1">
    <source>
        <dbReference type="ARBA" id="ARBA00022737"/>
    </source>
</evidence>
<evidence type="ECO:0000256" key="4">
    <source>
        <dbReference type="SAM" id="MobiDB-lite"/>
    </source>
</evidence>
<evidence type="ECO:0000313" key="8">
    <source>
        <dbReference type="Proteomes" id="UP000186817"/>
    </source>
</evidence>
<dbReference type="PROSITE" id="PS50297">
    <property type="entry name" value="ANK_REP_REGION"/>
    <property type="match status" value="3"/>
</dbReference>
<proteinExistence type="predicted"/>
<dbReference type="Pfam" id="PF12796">
    <property type="entry name" value="Ank_2"/>
    <property type="match status" value="1"/>
</dbReference>
<dbReference type="InterPro" id="IPR002110">
    <property type="entry name" value="Ankyrin_rpt"/>
</dbReference>
<dbReference type="PROSITE" id="PS50088">
    <property type="entry name" value="ANK_REPEAT"/>
    <property type="match status" value="3"/>
</dbReference>
<dbReference type="GO" id="GO:0016301">
    <property type="term" value="F:kinase activity"/>
    <property type="evidence" value="ECO:0007669"/>
    <property type="project" value="UniProtKB-KW"/>
</dbReference>
<comment type="caution">
    <text evidence="7">The sequence shown here is derived from an EMBL/GenBank/DDBJ whole genome shotgun (WGS) entry which is preliminary data.</text>
</comment>